<evidence type="ECO:0000313" key="2">
    <source>
        <dbReference type="EMBL" id="KAL1850946.1"/>
    </source>
</evidence>
<dbReference type="Gene3D" id="3.40.50.720">
    <property type="entry name" value="NAD(P)-binding Rossmann-like Domain"/>
    <property type="match status" value="1"/>
</dbReference>
<proteinExistence type="inferred from homology"/>
<gene>
    <name evidence="2" type="ORF">VTK73DRAFT_9592</name>
</gene>
<dbReference type="Proteomes" id="UP001586593">
    <property type="component" value="Unassembled WGS sequence"/>
</dbReference>
<accession>A0ABR3W1L2</accession>
<name>A0ABR3W1L2_9PEZI</name>
<reference evidence="2 3" key="1">
    <citation type="journal article" date="2024" name="Commun. Biol.">
        <title>Comparative genomic analysis of thermophilic fungi reveals convergent evolutionary adaptations and gene losses.</title>
        <authorList>
            <person name="Steindorff A.S."/>
            <person name="Aguilar-Pontes M.V."/>
            <person name="Robinson A.J."/>
            <person name="Andreopoulos B."/>
            <person name="LaButti K."/>
            <person name="Kuo A."/>
            <person name="Mondo S."/>
            <person name="Riley R."/>
            <person name="Otillar R."/>
            <person name="Haridas S."/>
            <person name="Lipzen A."/>
            <person name="Grimwood J."/>
            <person name="Schmutz J."/>
            <person name="Clum A."/>
            <person name="Reid I.D."/>
            <person name="Moisan M.C."/>
            <person name="Butler G."/>
            <person name="Nguyen T.T.M."/>
            <person name="Dewar K."/>
            <person name="Conant G."/>
            <person name="Drula E."/>
            <person name="Henrissat B."/>
            <person name="Hansel C."/>
            <person name="Singer S."/>
            <person name="Hutchinson M.I."/>
            <person name="de Vries R.P."/>
            <person name="Natvig D.O."/>
            <person name="Powell A.J."/>
            <person name="Tsang A."/>
            <person name="Grigoriev I.V."/>
        </authorList>
    </citation>
    <scope>NUCLEOTIDE SEQUENCE [LARGE SCALE GENOMIC DNA]</scope>
    <source>
        <strain evidence="2 3">ATCC 24622</strain>
    </source>
</reference>
<evidence type="ECO:0000256" key="1">
    <source>
        <dbReference type="ARBA" id="ARBA00008903"/>
    </source>
</evidence>
<dbReference type="Gene3D" id="3.30.1780.10">
    <property type="entry name" value="ornithine cyclodeaminase, domain 1"/>
    <property type="match status" value="1"/>
</dbReference>
<comment type="caution">
    <text evidence="2">The sequence shown here is derived from an EMBL/GenBank/DDBJ whole genome shotgun (WGS) entry which is preliminary data.</text>
</comment>
<dbReference type="PANTHER" id="PTHR13812:SF19">
    <property type="entry name" value="KETIMINE REDUCTASE MU-CRYSTALLIN"/>
    <property type="match status" value="1"/>
</dbReference>
<dbReference type="InterPro" id="IPR023401">
    <property type="entry name" value="ODC_N"/>
</dbReference>
<organism evidence="2 3">
    <name type="scientific">Phialemonium thermophilum</name>
    <dbReference type="NCBI Taxonomy" id="223376"/>
    <lineage>
        <taxon>Eukaryota</taxon>
        <taxon>Fungi</taxon>
        <taxon>Dikarya</taxon>
        <taxon>Ascomycota</taxon>
        <taxon>Pezizomycotina</taxon>
        <taxon>Sordariomycetes</taxon>
        <taxon>Sordariomycetidae</taxon>
        <taxon>Cephalothecales</taxon>
        <taxon>Cephalothecaceae</taxon>
        <taxon>Phialemonium</taxon>
    </lineage>
</organism>
<dbReference type="InterPro" id="IPR036291">
    <property type="entry name" value="NAD(P)-bd_dom_sf"/>
</dbReference>
<dbReference type="InterPro" id="IPR003462">
    <property type="entry name" value="ODC_Mu_crystall"/>
</dbReference>
<comment type="similarity">
    <text evidence="1">Belongs to the ornithine cyclodeaminase/mu-crystallin family.</text>
</comment>
<dbReference type="SUPFAM" id="SSF51735">
    <property type="entry name" value="NAD(P)-binding Rossmann-fold domains"/>
    <property type="match status" value="1"/>
</dbReference>
<keyword evidence="3" id="KW-1185">Reference proteome</keyword>
<protein>
    <recommendedName>
        <fullName evidence="4">Ornithine cyclodeaminase</fullName>
    </recommendedName>
</protein>
<evidence type="ECO:0008006" key="4">
    <source>
        <dbReference type="Google" id="ProtNLM"/>
    </source>
</evidence>
<dbReference type="PANTHER" id="PTHR13812">
    <property type="entry name" value="KETIMINE REDUCTASE MU-CRYSTALLIN"/>
    <property type="match status" value="1"/>
</dbReference>
<evidence type="ECO:0000313" key="3">
    <source>
        <dbReference type="Proteomes" id="UP001586593"/>
    </source>
</evidence>
<dbReference type="Pfam" id="PF02423">
    <property type="entry name" value="OCD_Mu_crystall"/>
    <property type="match status" value="1"/>
</dbReference>
<sequence>MPFTILPDADVRRLLRTLSAGDIAALLRTLEDALVQYSTQDEKQYQPHRAVVARPDGQVSLFMPATTPQQIGVKIVGISPPVDPATLPPGTNPPPSLKSVLTLCDAAGNALGVLNAAEVTGFRTALGSMSLFVPRRCTENIVVFGAGKQAFWHILLATRLRGEDIRRVTVVNRSAERTQALLGALRDADVPSHIRITAFANTSDDGHDNAQRELEDLLVGADVIFCTTGSKKALFPARFLTSPRAQKKRRYIAAVGSYRLDMMEIDTELLQAVADPSGVFSTHVWKGTVAVDTRDGCVQEAGELVAAGIRPDQMVELGEIQHQQRTAAAPRELGEWLQSGFVVYKSVGTGIMDISVSQKLLALAQSKGVGQYIQDF</sequence>
<dbReference type="EMBL" id="JAZHXJ010000811">
    <property type="protein sequence ID" value="KAL1850946.1"/>
    <property type="molecule type" value="Genomic_DNA"/>
</dbReference>